<sequence>MLLGFGKNTIITMCEIGEMGTFEMQGLTWKAKSKYQQDAILIENKVIQHDGLISKLYSHSEKEQWCIAVADGISNSPTVDKASYTVLKALTQNSELTQYKTSAIQQYLVDQLANQKSSFGASSTLAVIYNNARQGFVTIQHVGDSRVYLFSQHDQKWHCLTRDHNYLEQLRENGEVKEGENYASIYGALLQYFCADPLHEVMDFTTTEEHLTENDALLICTDGVHDVMECGEWPALKVDIELRAWLLDMKASLDSKQAYDNVSMVLVRAKI</sequence>
<name>N8X1E2_ACIGI</name>
<dbReference type="HOGENOM" id="CLU_976174_0_0_6"/>
<dbReference type="PATRIC" id="fig|1217656.3.peg.1496"/>
<protein>
    <recommendedName>
        <fullName evidence="1">PPM-type phosphatase domain-containing protein</fullName>
    </recommendedName>
</protein>
<dbReference type="InterPro" id="IPR001932">
    <property type="entry name" value="PPM-type_phosphatase-like_dom"/>
</dbReference>
<dbReference type="eggNOG" id="COG0631">
    <property type="taxonomic scope" value="Bacteria"/>
</dbReference>
<evidence type="ECO:0000259" key="1">
    <source>
        <dbReference type="PROSITE" id="PS51746"/>
    </source>
</evidence>
<dbReference type="SMART" id="SM00332">
    <property type="entry name" value="PP2Cc"/>
    <property type="match status" value="1"/>
</dbReference>
<dbReference type="InterPro" id="IPR036457">
    <property type="entry name" value="PPM-type-like_dom_sf"/>
</dbReference>
<dbReference type="Pfam" id="PF13672">
    <property type="entry name" value="PP2C_2"/>
    <property type="match status" value="1"/>
</dbReference>
<dbReference type="Proteomes" id="UP000013148">
    <property type="component" value="Unassembled WGS sequence"/>
</dbReference>
<proteinExistence type="predicted"/>
<evidence type="ECO:0000313" key="2">
    <source>
        <dbReference type="EMBL" id="ENV18212.1"/>
    </source>
</evidence>
<dbReference type="PROSITE" id="PS51746">
    <property type="entry name" value="PPM_2"/>
    <property type="match status" value="1"/>
</dbReference>
<organism evidence="2 3">
    <name type="scientific">Acinetobacter guillouiae NIPH 991</name>
    <dbReference type="NCBI Taxonomy" id="1217656"/>
    <lineage>
        <taxon>Bacteria</taxon>
        <taxon>Pseudomonadati</taxon>
        <taxon>Pseudomonadota</taxon>
        <taxon>Gammaproteobacteria</taxon>
        <taxon>Moraxellales</taxon>
        <taxon>Moraxellaceae</taxon>
        <taxon>Acinetobacter</taxon>
    </lineage>
</organism>
<accession>N8X1E2</accession>
<keyword evidence="3" id="KW-1185">Reference proteome</keyword>
<dbReference type="AlphaFoldDB" id="N8X1E2"/>
<reference evidence="2 3" key="1">
    <citation type="submission" date="2013-02" db="EMBL/GenBank/DDBJ databases">
        <title>The Genome Sequence of Acinetobacter guillouiae NIPH 991.</title>
        <authorList>
            <consortium name="The Broad Institute Genome Sequencing Platform"/>
            <consortium name="The Broad Institute Genome Sequencing Center for Infectious Disease"/>
            <person name="Cerqueira G."/>
            <person name="Feldgarden M."/>
            <person name="Courvalin P."/>
            <person name="Perichon B."/>
            <person name="Grillot-Courvalin C."/>
            <person name="Clermont D."/>
            <person name="Rocha E."/>
            <person name="Yoon E.-J."/>
            <person name="Nemec A."/>
            <person name="Walker B."/>
            <person name="Young S.K."/>
            <person name="Zeng Q."/>
            <person name="Gargeya S."/>
            <person name="Fitzgerald M."/>
            <person name="Haas B."/>
            <person name="Abouelleil A."/>
            <person name="Alvarado L."/>
            <person name="Arachchi H.M."/>
            <person name="Berlin A.M."/>
            <person name="Chapman S.B."/>
            <person name="Dewar J."/>
            <person name="Goldberg J."/>
            <person name="Griggs A."/>
            <person name="Gujja S."/>
            <person name="Hansen M."/>
            <person name="Howarth C."/>
            <person name="Imamovic A."/>
            <person name="Larimer J."/>
            <person name="McCowan C."/>
            <person name="Murphy C."/>
            <person name="Neiman D."/>
            <person name="Pearson M."/>
            <person name="Priest M."/>
            <person name="Roberts A."/>
            <person name="Saif S."/>
            <person name="Shea T."/>
            <person name="Sisk P."/>
            <person name="Sykes S."/>
            <person name="Wortman J."/>
            <person name="Nusbaum C."/>
            <person name="Birren B."/>
        </authorList>
    </citation>
    <scope>NUCLEOTIDE SEQUENCE [LARGE SCALE GENOMIC DNA]</scope>
    <source>
        <strain evidence="2 3">NIPH 991</strain>
    </source>
</reference>
<dbReference type="Gene3D" id="3.60.40.10">
    <property type="entry name" value="PPM-type phosphatase domain"/>
    <property type="match status" value="1"/>
</dbReference>
<comment type="caution">
    <text evidence="2">The sequence shown here is derived from an EMBL/GenBank/DDBJ whole genome shotgun (WGS) entry which is preliminary data.</text>
</comment>
<dbReference type="SUPFAM" id="SSF81606">
    <property type="entry name" value="PP2C-like"/>
    <property type="match status" value="1"/>
</dbReference>
<gene>
    <name evidence="2" type="ORF">F964_01536</name>
</gene>
<dbReference type="EMBL" id="APPJ01000009">
    <property type="protein sequence ID" value="ENV18212.1"/>
    <property type="molecule type" value="Genomic_DNA"/>
</dbReference>
<feature type="domain" description="PPM-type phosphatase" evidence="1">
    <location>
        <begin position="18"/>
        <end position="269"/>
    </location>
</feature>
<evidence type="ECO:0000313" key="3">
    <source>
        <dbReference type="Proteomes" id="UP000013148"/>
    </source>
</evidence>